<dbReference type="EMBL" id="JXTI01000023">
    <property type="protein sequence ID" value="KWX14784.1"/>
    <property type="molecule type" value="Genomic_DNA"/>
</dbReference>
<organism evidence="1 2">
    <name type="scientific">Giardia duodenalis assemblage B</name>
    <dbReference type="NCBI Taxonomy" id="1394984"/>
    <lineage>
        <taxon>Eukaryota</taxon>
        <taxon>Metamonada</taxon>
        <taxon>Diplomonadida</taxon>
        <taxon>Hexamitidae</taxon>
        <taxon>Giardiinae</taxon>
        <taxon>Giardia</taxon>
    </lineage>
</organism>
<dbReference type="Proteomes" id="UP000070089">
    <property type="component" value="Unassembled WGS sequence"/>
</dbReference>
<evidence type="ECO:0000313" key="2">
    <source>
        <dbReference type="Proteomes" id="UP000070089"/>
    </source>
</evidence>
<reference evidence="1 2" key="1">
    <citation type="journal article" date="2015" name="Mol. Biochem. Parasitol.">
        <title>Identification of polymorphic genes for use in assemblage B genotyping assays through comparative genomics of multiple assemblage B Giardia duodenalis isolates.</title>
        <authorList>
            <person name="Wielinga C."/>
            <person name="Thompson R.C."/>
            <person name="Monis P."/>
            <person name="Ryan U."/>
        </authorList>
    </citation>
    <scope>NUCLEOTIDE SEQUENCE [LARGE SCALE GENOMIC DNA]</scope>
    <source>
        <strain evidence="1 2">BAH15c1</strain>
    </source>
</reference>
<comment type="caution">
    <text evidence="1">The sequence shown here is derived from an EMBL/GenBank/DDBJ whole genome shotgun (WGS) entry which is preliminary data.</text>
</comment>
<accession>A0A132NXJ6</accession>
<dbReference type="VEuPathDB" id="GiardiaDB:QR46_1211"/>
<proteinExistence type="predicted"/>
<sequence length="535" mass="60402">MYSLGLPNLPHTYKSDRQRLFVEEDRVYVTLRDEKSHCLLLSMREKGIYQYLPILVSTSQYILIEDEVEYADDIQQNMASSTLRSSKSVGAIVVDDPIYNSFVASPIEELNSSLQEKFAKTVTYHAVYSINPTNLILILYSRLSLDVQFYHIILKKKLIVKEYTRILPNAVSVSAIVETMKVDNQIFIGSYDRLYSLTFPRLKGRELRMFAEPPEINSVLFGRLISNYKLSINFIPTTAVVEQPNKEDSMPEPAKRSVQVHQCSGVHEELYNCSLERLPTPSESAILASERPKDDYNVVTLISTNNAATMNINDLDIVPDTLGAEEARAALKDNGDRVPQNFPSKADTVITPFNAQGTKHGTNIQLPGLDRPAHAIASSSCNEEANMYMRHQIQDMIATHAACVVLIGGVVCANGKKYNNKRIIYIPIDNMNNWVYQTLKESRAVWQDWDVSFLEREKMIAFGGRRKHLSSDLRVIDLASGTVYVCSPLQGCLVTPRRKASIFLFYDKGIRKLRIESGCTQTEVLKDVTELVLPT</sequence>
<evidence type="ECO:0000313" key="1">
    <source>
        <dbReference type="EMBL" id="KWX14784.1"/>
    </source>
</evidence>
<dbReference type="AlphaFoldDB" id="A0A132NXJ6"/>
<name>A0A132NXJ6_GIAIN</name>
<dbReference type="OrthoDB" id="10252845at2759"/>
<protein>
    <submittedName>
        <fullName evidence="1">Uncharacterized protein</fullName>
    </submittedName>
</protein>
<gene>
    <name evidence="1" type="ORF">QR46_1211</name>
</gene>